<comment type="caution">
    <text evidence="1">The sequence shown here is derived from an EMBL/GenBank/DDBJ whole genome shotgun (WGS) entry which is preliminary data.</text>
</comment>
<dbReference type="Pfam" id="PF12079">
    <property type="entry name" value="DUF3558"/>
    <property type="match status" value="1"/>
</dbReference>
<evidence type="ECO:0000313" key="2">
    <source>
        <dbReference type="Proteomes" id="UP001597286"/>
    </source>
</evidence>
<accession>A0ABW4NZU5</accession>
<protein>
    <submittedName>
        <fullName evidence="1">DUF3558 family protein</fullName>
    </submittedName>
</protein>
<organism evidence="1 2">
    <name type="scientific">Rhodococcus gannanensis</name>
    <dbReference type="NCBI Taxonomy" id="1960308"/>
    <lineage>
        <taxon>Bacteria</taxon>
        <taxon>Bacillati</taxon>
        <taxon>Actinomycetota</taxon>
        <taxon>Actinomycetes</taxon>
        <taxon>Mycobacteriales</taxon>
        <taxon>Nocardiaceae</taxon>
        <taxon>Rhodococcus</taxon>
    </lineage>
</organism>
<reference evidence="2" key="1">
    <citation type="journal article" date="2019" name="Int. J. Syst. Evol. Microbiol.">
        <title>The Global Catalogue of Microorganisms (GCM) 10K type strain sequencing project: providing services to taxonomists for standard genome sequencing and annotation.</title>
        <authorList>
            <consortium name="The Broad Institute Genomics Platform"/>
            <consortium name="The Broad Institute Genome Sequencing Center for Infectious Disease"/>
            <person name="Wu L."/>
            <person name="Ma J."/>
        </authorList>
    </citation>
    <scope>NUCLEOTIDE SEQUENCE [LARGE SCALE GENOMIC DNA]</scope>
    <source>
        <strain evidence="2">DT72</strain>
    </source>
</reference>
<sequence>MVAGFVFTSVLLVGCGTETVSGEAVGAPESASAGSGPFDGCVGIPDEALAAAGLDPTKKAPDEESGTLGWTICTVEGDGVYLMIAGTDMTLDGVRADSLTIDHRDVEVAGRLAVQHRRLYDTVEESCILAFGSAQGVTMLRLDAKLSNSDPGDLCLSLSDRAVGLVPYLPS</sequence>
<dbReference type="EMBL" id="JBHUFB010000007">
    <property type="protein sequence ID" value="MFD1811351.1"/>
    <property type="molecule type" value="Genomic_DNA"/>
</dbReference>
<dbReference type="InterPro" id="IPR024520">
    <property type="entry name" value="DUF3558"/>
</dbReference>
<gene>
    <name evidence="1" type="ORF">ACFSJG_03935</name>
</gene>
<dbReference type="RefSeq" id="WP_378483902.1">
    <property type="nucleotide sequence ID" value="NZ_JBHUFB010000007.1"/>
</dbReference>
<name>A0ABW4NZU5_9NOCA</name>
<evidence type="ECO:0000313" key="1">
    <source>
        <dbReference type="EMBL" id="MFD1811351.1"/>
    </source>
</evidence>
<proteinExistence type="predicted"/>
<dbReference type="Proteomes" id="UP001597286">
    <property type="component" value="Unassembled WGS sequence"/>
</dbReference>
<keyword evidence="2" id="KW-1185">Reference proteome</keyword>